<accession>A0A917CU60</accession>
<sequence>MKLALLTCFNLPGGDKDDRHLVQAFKQRQVDIEWLIWNQINDSVKHNVALIRSVWDYHKKPSSFLKIIKRLSQKMTVLNPPQVVQWNSEKTYLRDLQKAGLPVAETHWINQLPNAEEFAQLLNTVDTDEWFIKPVIGADASGTLRFKADRAGVETAMSHLQQHLTHSGMMLQPFLPSVADQGELSIIYMGEQLTHAVIKKPKAGDYRVQDTFGGVDCVYEIGVPERIVADQCMAYLWQRFEPLCYARLDFLRDLTGQWVINEVELIEPSLFFRHQPNAADRLVDAVLKQA</sequence>
<proteinExistence type="predicted"/>
<dbReference type="Proteomes" id="UP000605253">
    <property type="component" value="Unassembled WGS sequence"/>
</dbReference>
<dbReference type="RefSeq" id="WP_188365630.1">
    <property type="nucleotide sequence ID" value="NZ_BAABJF010000010.1"/>
</dbReference>
<feature type="domain" description="Prokaryotic glutathione synthetase ATP-binding" evidence="1">
    <location>
        <begin position="128"/>
        <end position="238"/>
    </location>
</feature>
<name>A0A917CU60_9GAMM</name>
<dbReference type="InterPro" id="IPR053191">
    <property type="entry name" value="DcsG_Biosynth_Enzyme"/>
</dbReference>
<dbReference type="InterPro" id="IPR004218">
    <property type="entry name" value="GSHS_ATP-bd"/>
</dbReference>
<evidence type="ECO:0000313" key="3">
    <source>
        <dbReference type="Proteomes" id="UP000605253"/>
    </source>
</evidence>
<evidence type="ECO:0000259" key="1">
    <source>
        <dbReference type="Pfam" id="PF02955"/>
    </source>
</evidence>
<keyword evidence="3" id="KW-1185">Reference proteome</keyword>
<dbReference type="EMBL" id="BMEO01000009">
    <property type="protein sequence ID" value="GGF98932.1"/>
    <property type="molecule type" value="Genomic_DNA"/>
</dbReference>
<dbReference type="Gene3D" id="3.30.470.20">
    <property type="entry name" value="ATP-grasp fold, B domain"/>
    <property type="match status" value="1"/>
</dbReference>
<dbReference type="Gene3D" id="3.40.50.20">
    <property type="match status" value="1"/>
</dbReference>
<dbReference type="GO" id="GO:0004363">
    <property type="term" value="F:glutathione synthase activity"/>
    <property type="evidence" value="ECO:0007669"/>
    <property type="project" value="InterPro"/>
</dbReference>
<dbReference type="GO" id="GO:0005524">
    <property type="term" value="F:ATP binding"/>
    <property type="evidence" value="ECO:0007669"/>
    <property type="project" value="InterPro"/>
</dbReference>
<dbReference type="Gene3D" id="3.30.1490.20">
    <property type="entry name" value="ATP-grasp fold, A domain"/>
    <property type="match status" value="1"/>
</dbReference>
<protein>
    <recommendedName>
        <fullName evidence="1">Prokaryotic glutathione synthetase ATP-binding domain-containing protein</fullName>
    </recommendedName>
</protein>
<dbReference type="PANTHER" id="PTHR39217">
    <property type="match status" value="1"/>
</dbReference>
<comment type="caution">
    <text evidence="2">The sequence shown here is derived from an EMBL/GenBank/DDBJ whole genome shotgun (WGS) entry which is preliminary data.</text>
</comment>
<dbReference type="PANTHER" id="PTHR39217:SF1">
    <property type="entry name" value="GLUTATHIONE SYNTHETASE"/>
    <property type="match status" value="1"/>
</dbReference>
<evidence type="ECO:0000313" key="2">
    <source>
        <dbReference type="EMBL" id="GGF98932.1"/>
    </source>
</evidence>
<reference evidence="2" key="1">
    <citation type="journal article" date="2014" name="Int. J. Syst. Evol. Microbiol.">
        <title>Complete genome sequence of Corynebacterium casei LMG S-19264T (=DSM 44701T), isolated from a smear-ripened cheese.</title>
        <authorList>
            <consortium name="US DOE Joint Genome Institute (JGI-PGF)"/>
            <person name="Walter F."/>
            <person name="Albersmeier A."/>
            <person name="Kalinowski J."/>
            <person name="Ruckert C."/>
        </authorList>
    </citation>
    <scope>NUCLEOTIDE SEQUENCE</scope>
    <source>
        <strain evidence="2">CGMCC 1.12181</strain>
    </source>
</reference>
<dbReference type="AlphaFoldDB" id="A0A917CU60"/>
<organism evidence="2 3">
    <name type="scientific">Marinicella pacifica</name>
    <dbReference type="NCBI Taxonomy" id="1171543"/>
    <lineage>
        <taxon>Bacteria</taxon>
        <taxon>Pseudomonadati</taxon>
        <taxon>Pseudomonadota</taxon>
        <taxon>Gammaproteobacteria</taxon>
        <taxon>Lysobacterales</taxon>
        <taxon>Marinicellaceae</taxon>
        <taxon>Marinicella</taxon>
    </lineage>
</organism>
<reference evidence="2" key="2">
    <citation type="submission" date="2020-09" db="EMBL/GenBank/DDBJ databases">
        <authorList>
            <person name="Sun Q."/>
            <person name="Zhou Y."/>
        </authorList>
    </citation>
    <scope>NUCLEOTIDE SEQUENCE</scope>
    <source>
        <strain evidence="2">CGMCC 1.12181</strain>
    </source>
</reference>
<gene>
    <name evidence="2" type="ORF">GCM10011365_20300</name>
</gene>
<dbReference type="SUPFAM" id="SSF56059">
    <property type="entry name" value="Glutathione synthetase ATP-binding domain-like"/>
    <property type="match status" value="1"/>
</dbReference>
<dbReference type="Pfam" id="PF02955">
    <property type="entry name" value="GSH-S_ATP"/>
    <property type="match status" value="1"/>
</dbReference>
<dbReference type="InterPro" id="IPR013815">
    <property type="entry name" value="ATP_grasp_subdomain_1"/>
</dbReference>